<dbReference type="EMBL" id="AP028679">
    <property type="protein sequence ID" value="BEQ13868.1"/>
    <property type="molecule type" value="Genomic_DNA"/>
</dbReference>
<dbReference type="AlphaFoldDB" id="A0AAU9E9X0"/>
<name>A0AAU9E9X0_9BACT</name>
<organism evidence="2 3">
    <name type="scientific">Desulfoferula mesophila</name>
    <dbReference type="NCBI Taxonomy" id="3058419"/>
    <lineage>
        <taxon>Bacteria</taxon>
        <taxon>Pseudomonadati</taxon>
        <taxon>Thermodesulfobacteriota</taxon>
        <taxon>Desulfarculia</taxon>
        <taxon>Desulfarculales</taxon>
        <taxon>Desulfarculaceae</taxon>
        <taxon>Desulfoferula</taxon>
    </lineage>
</organism>
<keyword evidence="3" id="KW-1185">Reference proteome</keyword>
<dbReference type="Proteomes" id="UP001366166">
    <property type="component" value="Chromosome"/>
</dbReference>
<evidence type="ECO:0000256" key="1">
    <source>
        <dbReference type="SAM" id="MobiDB-lite"/>
    </source>
</evidence>
<dbReference type="KEGG" id="dmp:FAK_09340"/>
<feature type="region of interest" description="Disordered" evidence="1">
    <location>
        <begin position="65"/>
        <end position="94"/>
    </location>
</feature>
<sequence length="94" mass="10142">MAINDELLDQLMEGLDRPEDLLGDKGLLQELKKDLIERALGPSSLTISAMSETIPPGVAPAIPATTRARRRSGTRTARSRYPFPVTARAPSSPS</sequence>
<gene>
    <name evidence="2" type="ORF">FAK_09340</name>
</gene>
<proteinExistence type="predicted"/>
<protein>
    <recommendedName>
        <fullName evidence="4">Transposase</fullName>
    </recommendedName>
</protein>
<reference evidence="3" key="1">
    <citation type="journal article" date="2023" name="Arch. Microbiol.">
        <title>Desulfoferula mesophilus gen. nov. sp. nov., a mesophilic sulfate-reducing bacterium isolated from a brackish lake sediment.</title>
        <authorList>
            <person name="Watanabe T."/>
            <person name="Yabe T."/>
            <person name="Tsuji J.M."/>
            <person name="Fukui M."/>
        </authorList>
    </citation>
    <scope>NUCLEOTIDE SEQUENCE [LARGE SCALE GENOMIC DNA]</scope>
    <source>
        <strain evidence="3">12FAK</strain>
    </source>
</reference>
<evidence type="ECO:0008006" key="4">
    <source>
        <dbReference type="Google" id="ProtNLM"/>
    </source>
</evidence>
<evidence type="ECO:0000313" key="2">
    <source>
        <dbReference type="EMBL" id="BEQ13868.1"/>
    </source>
</evidence>
<evidence type="ECO:0000313" key="3">
    <source>
        <dbReference type="Proteomes" id="UP001366166"/>
    </source>
</evidence>
<accession>A0AAU9E9X0</accession>